<name>A0A0A9FV34_ARUDO</name>
<feature type="signal peptide" evidence="1">
    <location>
        <begin position="1"/>
        <end position="17"/>
    </location>
</feature>
<proteinExistence type="predicted"/>
<accession>A0A0A9FV34</accession>
<dbReference type="AlphaFoldDB" id="A0A0A9FV34"/>
<sequence>MCTMWLIEGKFIQSAWSCYLVLLLKPSQDILMLNLFV</sequence>
<dbReference type="EMBL" id="GBRH01185693">
    <property type="protein sequence ID" value="JAE12203.1"/>
    <property type="molecule type" value="Transcribed_RNA"/>
</dbReference>
<feature type="chain" id="PRO_5002062318" evidence="1">
    <location>
        <begin position="18"/>
        <end position="37"/>
    </location>
</feature>
<reference evidence="2" key="2">
    <citation type="journal article" date="2015" name="Data Brief">
        <title>Shoot transcriptome of the giant reed, Arundo donax.</title>
        <authorList>
            <person name="Barrero R.A."/>
            <person name="Guerrero F.D."/>
            <person name="Moolhuijzen P."/>
            <person name="Goolsby J.A."/>
            <person name="Tidwell J."/>
            <person name="Bellgard S.E."/>
            <person name="Bellgard M.I."/>
        </authorList>
    </citation>
    <scope>NUCLEOTIDE SEQUENCE</scope>
    <source>
        <tissue evidence="2">Shoot tissue taken approximately 20 cm above the soil surface</tissue>
    </source>
</reference>
<evidence type="ECO:0000256" key="1">
    <source>
        <dbReference type="SAM" id="SignalP"/>
    </source>
</evidence>
<protein>
    <submittedName>
        <fullName evidence="2">Uncharacterized protein</fullName>
    </submittedName>
</protein>
<organism evidence="2">
    <name type="scientific">Arundo donax</name>
    <name type="common">Giant reed</name>
    <name type="synonym">Donax arundinaceus</name>
    <dbReference type="NCBI Taxonomy" id="35708"/>
    <lineage>
        <taxon>Eukaryota</taxon>
        <taxon>Viridiplantae</taxon>
        <taxon>Streptophyta</taxon>
        <taxon>Embryophyta</taxon>
        <taxon>Tracheophyta</taxon>
        <taxon>Spermatophyta</taxon>
        <taxon>Magnoliopsida</taxon>
        <taxon>Liliopsida</taxon>
        <taxon>Poales</taxon>
        <taxon>Poaceae</taxon>
        <taxon>PACMAD clade</taxon>
        <taxon>Arundinoideae</taxon>
        <taxon>Arundineae</taxon>
        <taxon>Arundo</taxon>
    </lineage>
</organism>
<keyword evidence="1" id="KW-0732">Signal</keyword>
<reference evidence="2" key="1">
    <citation type="submission" date="2014-09" db="EMBL/GenBank/DDBJ databases">
        <authorList>
            <person name="Magalhaes I.L.F."/>
            <person name="Oliveira U."/>
            <person name="Santos F.R."/>
            <person name="Vidigal T.H.D.A."/>
            <person name="Brescovit A.D."/>
            <person name="Santos A.J."/>
        </authorList>
    </citation>
    <scope>NUCLEOTIDE SEQUENCE</scope>
    <source>
        <tissue evidence="2">Shoot tissue taken approximately 20 cm above the soil surface</tissue>
    </source>
</reference>
<evidence type="ECO:0000313" key="2">
    <source>
        <dbReference type="EMBL" id="JAE12203.1"/>
    </source>
</evidence>